<dbReference type="InterPro" id="IPR015943">
    <property type="entry name" value="WD40/YVTN_repeat-like_dom_sf"/>
</dbReference>
<evidence type="ECO:0000313" key="11">
    <source>
        <dbReference type="EMBL" id="KAK2729806.1"/>
    </source>
</evidence>
<feature type="transmembrane region" description="Helical" evidence="9">
    <location>
        <begin position="910"/>
        <end position="927"/>
    </location>
</feature>
<comment type="caution">
    <text evidence="11">The sequence shown here is derived from an EMBL/GenBank/DDBJ whole genome shotgun (WGS) entry which is preliminary data.</text>
</comment>
<dbReference type="GO" id="GO:1990757">
    <property type="term" value="F:ubiquitin ligase activator activity"/>
    <property type="evidence" value="ECO:0007669"/>
    <property type="project" value="TreeGrafter"/>
</dbReference>
<feature type="region of interest" description="Disordered" evidence="8">
    <location>
        <begin position="202"/>
        <end position="225"/>
    </location>
</feature>
<dbReference type="AlphaFoldDB" id="A0AAD9XYH9"/>
<dbReference type="Gene3D" id="1.20.5.110">
    <property type="match status" value="1"/>
</dbReference>
<evidence type="ECO:0000313" key="12">
    <source>
        <dbReference type="Proteomes" id="UP001281614"/>
    </source>
</evidence>
<keyword evidence="6" id="KW-0175">Coiled coil</keyword>
<dbReference type="InterPro" id="IPR000727">
    <property type="entry name" value="T_SNARE_dom"/>
</dbReference>
<dbReference type="GO" id="GO:1905786">
    <property type="term" value="P:positive regulation of anaphase-promoting complex-dependent catabolic process"/>
    <property type="evidence" value="ECO:0007669"/>
    <property type="project" value="TreeGrafter"/>
</dbReference>
<organism evidence="11 12">
    <name type="scientific">Colletotrichum kahawae</name>
    <name type="common">Coffee berry disease fungus</name>
    <dbReference type="NCBI Taxonomy" id="34407"/>
    <lineage>
        <taxon>Eukaryota</taxon>
        <taxon>Fungi</taxon>
        <taxon>Dikarya</taxon>
        <taxon>Ascomycota</taxon>
        <taxon>Pezizomycotina</taxon>
        <taxon>Sordariomycetes</taxon>
        <taxon>Hypocreomycetidae</taxon>
        <taxon>Glomerellales</taxon>
        <taxon>Glomerellaceae</taxon>
        <taxon>Colletotrichum</taxon>
        <taxon>Colletotrichum gloeosporioides species complex</taxon>
    </lineage>
</organism>
<feature type="compositionally biased region" description="Basic and acidic residues" evidence="8">
    <location>
        <begin position="31"/>
        <end position="53"/>
    </location>
</feature>
<dbReference type="InterPro" id="IPR001680">
    <property type="entry name" value="WD40_rpt"/>
</dbReference>
<keyword evidence="9" id="KW-1133">Transmembrane helix</keyword>
<dbReference type="GO" id="GO:0005768">
    <property type="term" value="C:endosome"/>
    <property type="evidence" value="ECO:0007669"/>
    <property type="project" value="UniProtKB-ARBA"/>
</dbReference>
<keyword evidence="3" id="KW-0853">WD repeat</keyword>
<dbReference type="SUPFAM" id="SSF50978">
    <property type="entry name" value="WD40 repeat-like"/>
    <property type="match status" value="1"/>
</dbReference>
<feature type="region of interest" description="Disordered" evidence="8">
    <location>
        <begin position="423"/>
        <end position="453"/>
    </location>
</feature>
<dbReference type="EMBL" id="VYYT01000765">
    <property type="protein sequence ID" value="KAK2729806.1"/>
    <property type="molecule type" value="Genomic_DNA"/>
</dbReference>
<evidence type="ECO:0000259" key="10">
    <source>
        <dbReference type="PROSITE" id="PS50192"/>
    </source>
</evidence>
<dbReference type="GO" id="GO:0005680">
    <property type="term" value="C:anaphase-promoting complex"/>
    <property type="evidence" value="ECO:0007669"/>
    <property type="project" value="TreeGrafter"/>
</dbReference>
<dbReference type="GO" id="GO:0010997">
    <property type="term" value="F:anaphase-promoting complex binding"/>
    <property type="evidence" value="ECO:0007669"/>
    <property type="project" value="InterPro"/>
</dbReference>
<evidence type="ECO:0000256" key="6">
    <source>
        <dbReference type="ARBA" id="ARBA00023054"/>
    </source>
</evidence>
<feature type="compositionally biased region" description="Basic and acidic residues" evidence="8">
    <location>
        <begin position="433"/>
        <end position="446"/>
    </location>
</feature>
<dbReference type="Gene3D" id="2.130.10.10">
    <property type="entry name" value="YVTN repeat-like/Quinoprotein amine dehydrogenase"/>
    <property type="match status" value="1"/>
</dbReference>
<dbReference type="GO" id="GO:0031145">
    <property type="term" value="P:anaphase-promoting complex-dependent catabolic process"/>
    <property type="evidence" value="ECO:0007669"/>
    <property type="project" value="TreeGrafter"/>
</dbReference>
<feature type="compositionally biased region" description="Low complexity" evidence="8">
    <location>
        <begin position="739"/>
        <end position="758"/>
    </location>
</feature>
<evidence type="ECO:0000256" key="2">
    <source>
        <dbReference type="ARBA" id="ARBA00022448"/>
    </source>
</evidence>
<feature type="compositionally biased region" description="Low complexity" evidence="8">
    <location>
        <begin position="107"/>
        <end position="117"/>
    </location>
</feature>
<evidence type="ECO:0000256" key="7">
    <source>
        <dbReference type="ARBA" id="ARBA00023136"/>
    </source>
</evidence>
<dbReference type="PROSITE" id="PS50192">
    <property type="entry name" value="T_SNARE"/>
    <property type="match status" value="1"/>
</dbReference>
<keyword evidence="2" id="KW-0813">Transport</keyword>
<feature type="compositionally biased region" description="Low complexity" evidence="8">
    <location>
        <begin position="88"/>
        <end position="99"/>
    </location>
</feature>
<evidence type="ECO:0000256" key="4">
    <source>
        <dbReference type="ARBA" id="ARBA00022737"/>
    </source>
</evidence>
<feature type="domain" description="T-SNARE coiled-coil homology" evidence="10">
    <location>
        <begin position="838"/>
        <end position="900"/>
    </location>
</feature>
<dbReference type="Proteomes" id="UP001281614">
    <property type="component" value="Unassembled WGS sequence"/>
</dbReference>
<keyword evidence="5" id="KW-0653">Protein transport</keyword>
<dbReference type="GO" id="GO:0061025">
    <property type="term" value="P:membrane fusion"/>
    <property type="evidence" value="ECO:0007669"/>
    <property type="project" value="UniProtKB-ARBA"/>
</dbReference>
<dbReference type="GO" id="GO:0006896">
    <property type="term" value="P:Golgi to vacuole transport"/>
    <property type="evidence" value="ECO:0007669"/>
    <property type="project" value="UniProtKB-ARBA"/>
</dbReference>
<evidence type="ECO:0000256" key="3">
    <source>
        <dbReference type="ARBA" id="ARBA00022574"/>
    </source>
</evidence>
<dbReference type="GO" id="GO:0015031">
    <property type="term" value="P:protein transport"/>
    <property type="evidence" value="ECO:0007669"/>
    <property type="project" value="UniProtKB-KW"/>
</dbReference>
<name>A0AAD9XYH9_COLKA</name>
<feature type="compositionally biased region" description="Basic and acidic residues" evidence="8">
    <location>
        <begin position="118"/>
        <end position="134"/>
    </location>
</feature>
<keyword evidence="9" id="KW-0812">Transmembrane</keyword>
<feature type="region of interest" description="Disordered" evidence="8">
    <location>
        <begin position="1"/>
        <end position="134"/>
    </location>
</feature>
<sequence length="928" mass="101633">MMSRCPKARCTLRSPGSRSRDSGYLFDDPPEDHGWNIENETPPRSRRLLDRTNYHLSVDGSAAGDRGSEDDKSTQLSPSTIPRPKLGSVSLSSPSVTPSKRPRVCTSSSPRSVGSLRSPDRFVPRRDPATPSSEKIRVTKDFDSFSPTERLLRHQSATSDPFQRPQQRVVALASNFRFFSYSTYPIPTVLSVVSQNQNQRPDGHGTIWTVGGPAPPPGTAVDDGRGHYLESGTNARLFTTNFATSRIKRREDFERNQGIVADALQINQVERLLDFEHPIPSLSRTLTQKSQQAQLESRTRWTGTKWSHGQSSTIYRPPLTKYLTHLGSEMTTTAPSGGLVPTEDLLVGNEQGQICYYVVEWPHTWEVGRNSWGGTATLVATIAVHTQQICGLVWAPSGREFVSGSNDNMACYFEIEKMLKTRTRSSSTSSTETVRRGRRSEVRSRSSEIAGDSGNHFESTPLATIAVSAQVTSLIWSTTRPEIVATFGYAAPEHPYRIAVFSWPSCEQIGAVALDHGARVLHAIPYPGAPADAKKGSRSVKEGTIVMATSDENVKFHDVWKDRRKAPMGGVGVLSGSDILEGLDGIFKEGGVIQQSDVRLLKFKANVKAEKQGDNHCGAIAGAGADDEEDNLLRSHGYVLTHRAATMSSLNQLYLLADHIKLSLLERQRAQSLNLDADTQDGHISRSLDQFRDGLDFLDSEVERLQGAGDESAAQNITDSLPALQKQYSDLTSQFHGFSNPSTSSTTTSPNDPSLSPDFAAAQSTKPLKGSLRGLPAGGVGSANKTVRFTDSPAAAAEDPNAAVLFGEGRYRDDPADSAGYRDQAEGMDNQQIHEYHSQIMRDQDDHLDRLGESIGRQRELSMQIGDELDSHVAMLDEVDGVVDRHQGRLDRARRQLGKVARDAGESKQMIAIIVLIIILVLLIAILK</sequence>
<dbReference type="FunFam" id="1.20.5.110:FF:000060">
    <property type="entry name" value="SNARE complex subunit (Syn8)"/>
    <property type="match status" value="1"/>
</dbReference>
<dbReference type="SMART" id="SM00397">
    <property type="entry name" value="t_SNARE"/>
    <property type="match status" value="1"/>
</dbReference>
<dbReference type="InterPro" id="IPR033010">
    <property type="entry name" value="Cdc20/Fizzy"/>
</dbReference>
<dbReference type="SMART" id="SM00320">
    <property type="entry name" value="WD40"/>
    <property type="match status" value="1"/>
</dbReference>
<accession>A0AAD9XYH9</accession>
<dbReference type="PANTHER" id="PTHR19918">
    <property type="entry name" value="CELL DIVISION CYCLE 20 CDC20 FIZZY -RELATED"/>
    <property type="match status" value="1"/>
</dbReference>
<evidence type="ECO:0000256" key="9">
    <source>
        <dbReference type="SAM" id="Phobius"/>
    </source>
</evidence>
<keyword evidence="4" id="KW-0677">Repeat</keyword>
<dbReference type="InterPro" id="IPR036322">
    <property type="entry name" value="WD40_repeat_dom_sf"/>
</dbReference>
<dbReference type="PANTHER" id="PTHR19918:SF5">
    <property type="entry name" value="MEIOSIS-SPECIFIC APC_C ACTIVATOR PROTEIN AMA1"/>
    <property type="match status" value="1"/>
</dbReference>
<comment type="subcellular location">
    <subcellularLocation>
        <location evidence="1">Endomembrane system</location>
    </subcellularLocation>
</comment>
<evidence type="ECO:0000256" key="8">
    <source>
        <dbReference type="SAM" id="MobiDB-lite"/>
    </source>
</evidence>
<dbReference type="CDD" id="cd15859">
    <property type="entry name" value="SNARE_SYN8"/>
    <property type="match status" value="1"/>
</dbReference>
<reference evidence="11" key="1">
    <citation type="submission" date="2023-02" db="EMBL/GenBank/DDBJ databases">
        <title>Colletotrichum kahawae CIFC_Que2 genome sequencing and assembly.</title>
        <authorList>
            <person name="Baroncelli R."/>
        </authorList>
    </citation>
    <scope>NUCLEOTIDE SEQUENCE</scope>
    <source>
        <strain evidence="11">CIFC_Que2</strain>
    </source>
</reference>
<dbReference type="Pfam" id="PF05739">
    <property type="entry name" value="SNARE"/>
    <property type="match status" value="1"/>
</dbReference>
<evidence type="ECO:0000256" key="5">
    <source>
        <dbReference type="ARBA" id="ARBA00022927"/>
    </source>
</evidence>
<proteinExistence type="predicted"/>
<feature type="region of interest" description="Disordered" evidence="8">
    <location>
        <begin position="733"/>
        <end position="761"/>
    </location>
</feature>
<dbReference type="SUPFAM" id="SSF58038">
    <property type="entry name" value="SNARE fusion complex"/>
    <property type="match status" value="1"/>
</dbReference>
<gene>
    <name evidence="11" type="ORF">CKAH01_10108</name>
</gene>
<evidence type="ECO:0000256" key="1">
    <source>
        <dbReference type="ARBA" id="ARBA00004308"/>
    </source>
</evidence>
<protein>
    <submittedName>
        <fullName evidence="11">WD domain-containing protein</fullName>
    </submittedName>
</protein>
<keyword evidence="12" id="KW-1185">Reference proteome</keyword>
<keyword evidence="7 9" id="KW-0472">Membrane</keyword>